<comment type="function">
    <text evidence="6">May be involved in the transport of PQQ or its precursor to the periplasm.</text>
</comment>
<evidence type="ECO:0000256" key="1">
    <source>
        <dbReference type="ARBA" id="ARBA00004886"/>
    </source>
</evidence>
<dbReference type="HOGENOM" id="CLU_061120_0_0_5"/>
<dbReference type="STRING" id="314271.RB2654_21898"/>
<evidence type="ECO:0000313" key="8">
    <source>
        <dbReference type="EMBL" id="EAQ10866.1"/>
    </source>
</evidence>
<reference evidence="8 9" key="1">
    <citation type="journal article" date="2010" name="J. Bacteriol.">
        <title>Genome sequences of Pelagibaca bermudensis HTCC2601T and Maritimibacter alkaliphilus HTCC2654T, the type strains of two marine Roseobacter genera.</title>
        <authorList>
            <person name="Thrash J.C."/>
            <person name="Cho J.C."/>
            <person name="Ferriera S."/>
            <person name="Johnson J."/>
            <person name="Vergin K.L."/>
            <person name="Giovannoni S.J."/>
        </authorList>
    </citation>
    <scope>NUCLEOTIDE SEQUENCE [LARGE SCALE GENOMIC DNA]</scope>
    <source>
        <strain evidence="8 9">HTCC2654</strain>
    </source>
</reference>
<proteinExistence type="inferred from homology"/>
<dbReference type="AlphaFoldDB" id="A3VLH8"/>
<comment type="pathway">
    <text evidence="1 6">Cofactor biosynthesis; pyrroloquinoline quinone biosynthesis.</text>
</comment>
<gene>
    <name evidence="6" type="primary">pqqB</name>
    <name evidence="8" type="ORF">RB2654_21898</name>
</gene>
<sequence length="320" mass="34317">MTPPSEFAPAEQGSLSLIVLGGAAGGGVPQWNCNCASCQAARRDPSLADGQASLAFSADGENWFLVNASPDLRQQINDIPELHPRSGKLRDSPIAGVLLANGEVDALVGLLSLREGSPFGIWAHDRVLSVLEQNSIFNVLDRETVPRRAIDIGTPFELVLQDGTPTGMTVEAFEVPGKSAWYLEKTSHGHQRDVPGDTLGLEITGPDGRKVFVITACAGLDQSLADRLRGAEVVFFDGTLWRDDELLVTGLGQKTGQRMGHMSMSGPDGVVEAFRDLGVKRRFFIHVNNSNPANLPGSPERSSVEEAGWIVARQGQKVTL</sequence>
<accession>A3VLH8</accession>
<dbReference type="InterPro" id="IPR011842">
    <property type="entry name" value="PQQ_synth_PqqB"/>
</dbReference>
<dbReference type="HAMAP" id="MF_00653">
    <property type="entry name" value="PQQ_syn_PqqB"/>
    <property type="match status" value="1"/>
</dbReference>
<evidence type="ECO:0000256" key="4">
    <source>
        <dbReference type="ARBA" id="ARBA00022448"/>
    </source>
</evidence>
<protein>
    <recommendedName>
        <fullName evidence="3 6">Coenzyme PQQ synthesis protein B</fullName>
    </recommendedName>
    <alternativeName>
        <fullName evidence="6">Pyrroloquinoline quinone biosynthesis protein B</fullName>
    </alternativeName>
</protein>
<comment type="similarity">
    <text evidence="2 6">Belongs to the PqqB family.</text>
</comment>
<dbReference type="Pfam" id="PF12706">
    <property type="entry name" value="Lactamase_B_2"/>
    <property type="match status" value="1"/>
</dbReference>
<evidence type="ECO:0000256" key="6">
    <source>
        <dbReference type="HAMAP-Rule" id="MF_00653"/>
    </source>
</evidence>
<name>A3VLH8_9RHOB</name>
<dbReference type="Proteomes" id="UP000002931">
    <property type="component" value="Unassembled WGS sequence"/>
</dbReference>
<dbReference type="RefSeq" id="WP_008335770.1">
    <property type="nucleotide sequence ID" value="NZ_CH902580.1"/>
</dbReference>
<evidence type="ECO:0000256" key="3">
    <source>
        <dbReference type="ARBA" id="ARBA00015084"/>
    </source>
</evidence>
<comment type="caution">
    <text evidence="8">The sequence shown here is derived from an EMBL/GenBank/DDBJ whole genome shotgun (WGS) entry which is preliminary data.</text>
</comment>
<evidence type="ECO:0000313" key="9">
    <source>
        <dbReference type="Proteomes" id="UP000002931"/>
    </source>
</evidence>
<keyword evidence="5 6" id="KW-0884">PQQ biosynthesis</keyword>
<dbReference type="eggNOG" id="COG1235">
    <property type="taxonomic scope" value="Bacteria"/>
</dbReference>
<evidence type="ECO:0000256" key="2">
    <source>
        <dbReference type="ARBA" id="ARBA00008481"/>
    </source>
</evidence>
<keyword evidence="4 6" id="KW-0813">Transport</keyword>
<dbReference type="OrthoDB" id="9778305at2"/>
<evidence type="ECO:0000259" key="7">
    <source>
        <dbReference type="Pfam" id="PF12706"/>
    </source>
</evidence>
<dbReference type="NCBIfam" id="TIGR02108">
    <property type="entry name" value="PQQ_syn_pqqB"/>
    <property type="match status" value="1"/>
</dbReference>
<dbReference type="InterPro" id="IPR036866">
    <property type="entry name" value="RibonucZ/Hydroxyglut_hydro"/>
</dbReference>
<feature type="domain" description="Metallo-beta-lactamase" evidence="7">
    <location>
        <begin position="62"/>
        <end position="286"/>
    </location>
</feature>
<evidence type="ECO:0000256" key="5">
    <source>
        <dbReference type="ARBA" id="ARBA00022905"/>
    </source>
</evidence>
<dbReference type="UniPathway" id="UPA00539"/>
<organism evidence="8 9">
    <name type="scientific">Maritimibacter alkaliphilus HTCC2654</name>
    <dbReference type="NCBI Taxonomy" id="314271"/>
    <lineage>
        <taxon>Bacteria</taxon>
        <taxon>Pseudomonadati</taxon>
        <taxon>Pseudomonadota</taxon>
        <taxon>Alphaproteobacteria</taxon>
        <taxon>Rhodobacterales</taxon>
        <taxon>Roseobacteraceae</taxon>
        <taxon>Maritimibacter</taxon>
    </lineage>
</organism>
<keyword evidence="9" id="KW-1185">Reference proteome</keyword>
<dbReference type="SUPFAM" id="SSF56281">
    <property type="entry name" value="Metallo-hydrolase/oxidoreductase"/>
    <property type="match status" value="1"/>
</dbReference>
<dbReference type="GO" id="GO:0018189">
    <property type="term" value="P:pyrroloquinoline quinone biosynthetic process"/>
    <property type="evidence" value="ECO:0007669"/>
    <property type="project" value="UniProtKB-UniRule"/>
</dbReference>
<dbReference type="Gene3D" id="3.60.15.10">
    <property type="entry name" value="Ribonuclease Z/Hydroxyacylglutathione hydrolase-like"/>
    <property type="match status" value="1"/>
</dbReference>
<dbReference type="InterPro" id="IPR001279">
    <property type="entry name" value="Metallo-B-lactamas"/>
</dbReference>
<dbReference type="EMBL" id="AAMT01000023">
    <property type="protein sequence ID" value="EAQ10866.1"/>
    <property type="molecule type" value="Genomic_DNA"/>
</dbReference>